<evidence type="ECO:0000256" key="4">
    <source>
        <dbReference type="ARBA" id="ARBA00022475"/>
    </source>
</evidence>
<comment type="subcellular location">
    <subcellularLocation>
        <location evidence="1">Cell membrane</location>
        <topology evidence="1">Peripheral membrane protein</topology>
    </subcellularLocation>
</comment>
<evidence type="ECO:0000256" key="5">
    <source>
        <dbReference type="ARBA" id="ARBA00022597"/>
    </source>
</evidence>
<evidence type="ECO:0000313" key="12">
    <source>
        <dbReference type="EMBL" id="THV23337.1"/>
    </source>
</evidence>
<dbReference type="InterPro" id="IPR003593">
    <property type="entry name" value="AAA+_ATPase"/>
</dbReference>
<evidence type="ECO:0000256" key="10">
    <source>
        <dbReference type="ARBA" id="ARBA00023136"/>
    </source>
</evidence>
<dbReference type="InterPro" id="IPR017871">
    <property type="entry name" value="ABC_transporter-like_CS"/>
</dbReference>
<evidence type="ECO:0000256" key="9">
    <source>
        <dbReference type="ARBA" id="ARBA00022967"/>
    </source>
</evidence>
<dbReference type="OrthoDB" id="9805029at2"/>
<comment type="caution">
    <text evidence="12">The sequence shown here is derived from an EMBL/GenBank/DDBJ whole genome shotgun (WGS) entry which is preliminary data.</text>
</comment>
<dbReference type="RefSeq" id="WP_136598777.1">
    <property type="nucleotide sequence ID" value="NZ_STGV01000003.1"/>
</dbReference>
<reference evidence="12 13" key="1">
    <citation type="submission" date="2019-04" db="EMBL/GenBank/DDBJ databases">
        <title>Genome sequence of strain shin9-1.</title>
        <authorList>
            <person name="Gao J."/>
            <person name="Sun J."/>
        </authorList>
    </citation>
    <scope>NUCLEOTIDE SEQUENCE [LARGE SCALE GENOMIC DNA]</scope>
    <source>
        <strain evidence="13">shin9-1</strain>
    </source>
</reference>
<gene>
    <name evidence="12" type="ORF">FAA97_12110</name>
</gene>
<keyword evidence="5" id="KW-0762">Sugar transport</keyword>
<keyword evidence="9" id="KW-1278">Translocase</keyword>
<evidence type="ECO:0000256" key="3">
    <source>
        <dbReference type="ARBA" id="ARBA00022448"/>
    </source>
</evidence>
<evidence type="ECO:0000256" key="6">
    <source>
        <dbReference type="ARBA" id="ARBA00022737"/>
    </source>
</evidence>
<dbReference type="InterPro" id="IPR027417">
    <property type="entry name" value="P-loop_NTPase"/>
</dbReference>
<evidence type="ECO:0000259" key="11">
    <source>
        <dbReference type="PROSITE" id="PS50893"/>
    </source>
</evidence>
<organism evidence="12 13">
    <name type="scientific">Peteryoungia ipomoeae</name>
    <dbReference type="NCBI Taxonomy" id="1210932"/>
    <lineage>
        <taxon>Bacteria</taxon>
        <taxon>Pseudomonadati</taxon>
        <taxon>Pseudomonadota</taxon>
        <taxon>Alphaproteobacteria</taxon>
        <taxon>Hyphomicrobiales</taxon>
        <taxon>Rhizobiaceae</taxon>
        <taxon>Peteryoungia</taxon>
    </lineage>
</organism>
<dbReference type="Proteomes" id="UP000308828">
    <property type="component" value="Unassembled WGS sequence"/>
</dbReference>
<evidence type="ECO:0000256" key="2">
    <source>
        <dbReference type="ARBA" id="ARBA00005417"/>
    </source>
</evidence>
<keyword evidence="4" id="KW-1003">Cell membrane</keyword>
<accession>A0A4S8NZY7</accession>
<dbReference type="InterPro" id="IPR050107">
    <property type="entry name" value="ABC_carbohydrate_import_ATPase"/>
</dbReference>
<protein>
    <submittedName>
        <fullName evidence="12">Sugar ABC transporter ATP-binding protein</fullName>
    </submittedName>
</protein>
<keyword evidence="13" id="KW-1185">Reference proteome</keyword>
<dbReference type="PANTHER" id="PTHR43790">
    <property type="entry name" value="CARBOHYDRATE TRANSPORT ATP-BINDING PROTEIN MG119-RELATED"/>
    <property type="match status" value="1"/>
</dbReference>
<name>A0A4S8NZY7_9HYPH</name>
<dbReference type="SUPFAM" id="SSF52540">
    <property type="entry name" value="P-loop containing nucleoside triphosphate hydrolases"/>
    <property type="match status" value="2"/>
</dbReference>
<keyword evidence="3" id="KW-0813">Transport</keyword>
<evidence type="ECO:0000256" key="7">
    <source>
        <dbReference type="ARBA" id="ARBA00022741"/>
    </source>
</evidence>
<feature type="domain" description="ABC transporter" evidence="11">
    <location>
        <begin position="255"/>
        <end position="497"/>
    </location>
</feature>
<dbReference type="Gene3D" id="3.40.50.300">
    <property type="entry name" value="P-loop containing nucleotide triphosphate hydrolases"/>
    <property type="match status" value="2"/>
</dbReference>
<keyword evidence="7" id="KW-0547">Nucleotide-binding</keyword>
<dbReference type="EMBL" id="STGV01000003">
    <property type="protein sequence ID" value="THV23337.1"/>
    <property type="molecule type" value="Genomic_DNA"/>
</dbReference>
<dbReference type="GO" id="GO:0005886">
    <property type="term" value="C:plasma membrane"/>
    <property type="evidence" value="ECO:0007669"/>
    <property type="project" value="UniProtKB-SubCell"/>
</dbReference>
<dbReference type="Pfam" id="PF00005">
    <property type="entry name" value="ABC_tran"/>
    <property type="match status" value="2"/>
</dbReference>
<dbReference type="GO" id="GO:0016887">
    <property type="term" value="F:ATP hydrolysis activity"/>
    <property type="evidence" value="ECO:0007669"/>
    <property type="project" value="InterPro"/>
</dbReference>
<keyword evidence="6" id="KW-0677">Repeat</keyword>
<dbReference type="SMART" id="SM00382">
    <property type="entry name" value="AAA"/>
    <property type="match status" value="2"/>
</dbReference>
<dbReference type="AlphaFoldDB" id="A0A4S8NZY7"/>
<keyword evidence="10" id="KW-0472">Membrane</keyword>
<dbReference type="PANTHER" id="PTHR43790:SF3">
    <property type="entry name" value="D-ALLOSE IMPORT ATP-BINDING PROTEIN ALSA-RELATED"/>
    <property type="match status" value="1"/>
</dbReference>
<sequence>MTANDLSPILSLRQIRKVYGSLEVLHGIDLDVRAGEVVALLGENGAGKSTLSKIISGAVQPTSGTMTWFGAPYAPATPRAAMDAGLGMIHQELKLLPQLSIAENVFVGRYLTKAGRVDRQAMEERAHAGLQRLGLDVSPRRLVEGLSTAKQQLIEIAKAMTLNARLLILDEPTAALGGEETQLLFRQIERLKADGVGIIYISHRLEEIRQIADRIVVMRDGAKVQEFDTGDVPVRTIVEAMVGRSLDRMFPAIPAPSDDVMLEVRGLSSPFGTFRNIDFAVKRGEVFGIAGLVGAGRTELVRAITGADPIATGDVVLDGKVITPRSPRDAIRNGVVLVPEDRKLQGLVLEHSITENIGYANFDAVSKTGWMTSKRLNQFADGYIKKFGVKGRGEQNAGELSGGNQQKVVLAKWLARNPKVVVLDEPTRGIDVGARSSIYDTIMELARQGIAVIVVSSDLEEVLGVSNRIMVMAQGKQAGILDRKDANDVSVMELATI</sequence>
<comment type="similarity">
    <text evidence="2">Belongs to the ABC transporter superfamily.</text>
</comment>
<dbReference type="PROSITE" id="PS50893">
    <property type="entry name" value="ABC_TRANSPORTER_2"/>
    <property type="match status" value="2"/>
</dbReference>
<dbReference type="CDD" id="cd03215">
    <property type="entry name" value="ABC_Carb_Monos_II"/>
    <property type="match status" value="1"/>
</dbReference>
<dbReference type="PROSITE" id="PS00211">
    <property type="entry name" value="ABC_TRANSPORTER_1"/>
    <property type="match status" value="1"/>
</dbReference>
<dbReference type="CDD" id="cd03216">
    <property type="entry name" value="ABC_Carb_Monos_I"/>
    <property type="match status" value="1"/>
</dbReference>
<dbReference type="FunFam" id="3.40.50.300:FF:000127">
    <property type="entry name" value="Ribose import ATP-binding protein RbsA"/>
    <property type="match status" value="1"/>
</dbReference>
<dbReference type="InterPro" id="IPR003439">
    <property type="entry name" value="ABC_transporter-like_ATP-bd"/>
</dbReference>
<evidence type="ECO:0000256" key="8">
    <source>
        <dbReference type="ARBA" id="ARBA00022840"/>
    </source>
</evidence>
<dbReference type="GO" id="GO:0005524">
    <property type="term" value="F:ATP binding"/>
    <property type="evidence" value="ECO:0007669"/>
    <property type="project" value="UniProtKB-KW"/>
</dbReference>
<proteinExistence type="inferred from homology"/>
<evidence type="ECO:0000256" key="1">
    <source>
        <dbReference type="ARBA" id="ARBA00004202"/>
    </source>
</evidence>
<keyword evidence="8 12" id="KW-0067">ATP-binding</keyword>
<evidence type="ECO:0000313" key="13">
    <source>
        <dbReference type="Proteomes" id="UP000308828"/>
    </source>
</evidence>
<feature type="domain" description="ABC transporter" evidence="11">
    <location>
        <begin position="10"/>
        <end position="245"/>
    </location>
</feature>